<feature type="domain" description="HTH merR-type" evidence="1">
    <location>
        <begin position="8"/>
        <end position="74"/>
    </location>
</feature>
<dbReference type="OrthoDB" id="9810140at2"/>
<dbReference type="STRING" id="1605367.AFM12_05115"/>
<dbReference type="GO" id="GO:0006355">
    <property type="term" value="P:regulation of DNA-templated transcription"/>
    <property type="evidence" value="ECO:0007669"/>
    <property type="project" value="InterPro"/>
</dbReference>
<proteinExistence type="predicted"/>
<keyword evidence="3" id="KW-1185">Reference proteome</keyword>
<evidence type="ECO:0000259" key="1">
    <source>
        <dbReference type="Pfam" id="PF13411"/>
    </source>
</evidence>
<name>A0A0N8HAE5_9BACT</name>
<dbReference type="EMBL" id="LGTQ01000005">
    <property type="protein sequence ID" value="KPM49948.1"/>
    <property type="molecule type" value="Genomic_DNA"/>
</dbReference>
<reference evidence="2 3" key="1">
    <citation type="submission" date="2015-07" db="EMBL/GenBank/DDBJ databases">
        <title>The draft genome sequence of Leadbetterella sp. JN14-9.</title>
        <authorList>
            <person name="Liu Y."/>
            <person name="Du J."/>
            <person name="Shao Z."/>
        </authorList>
    </citation>
    <scope>NUCLEOTIDE SEQUENCE [LARGE SCALE GENOMIC DNA]</scope>
    <source>
        <strain evidence="2 3">JN14-9</strain>
    </source>
</reference>
<dbReference type="Gene3D" id="1.10.1660.10">
    <property type="match status" value="1"/>
</dbReference>
<evidence type="ECO:0000313" key="3">
    <source>
        <dbReference type="Proteomes" id="UP000050454"/>
    </source>
</evidence>
<dbReference type="Proteomes" id="UP000050454">
    <property type="component" value="Unassembled WGS sequence"/>
</dbReference>
<dbReference type="GO" id="GO:0003677">
    <property type="term" value="F:DNA binding"/>
    <property type="evidence" value="ECO:0007669"/>
    <property type="project" value="InterPro"/>
</dbReference>
<accession>A0A0N8HAE5</accession>
<comment type="caution">
    <text evidence="2">The sequence shown here is derived from an EMBL/GenBank/DDBJ whole genome shotgun (WGS) entry which is preliminary data.</text>
</comment>
<sequence length="103" mass="12071">MKDLKLYYSTEEVAEHFDVAASKIRFYEAEFELKIKTVGKNKAFTKKDILQLGEIIALLDEENYTIQGAKEQLKKRKHEATQNEEVISRLKNLREVLVRLRGE</sequence>
<dbReference type="RefSeq" id="WP_055144579.1">
    <property type="nucleotide sequence ID" value="NZ_CAKZPM010000011.1"/>
</dbReference>
<dbReference type="InterPro" id="IPR009061">
    <property type="entry name" value="DNA-bd_dom_put_sf"/>
</dbReference>
<dbReference type="AlphaFoldDB" id="A0A0N8HAE5"/>
<evidence type="ECO:0000313" key="2">
    <source>
        <dbReference type="EMBL" id="KPM49948.1"/>
    </source>
</evidence>
<organism evidence="2 3">
    <name type="scientific">Jiulongibacter sediminis</name>
    <dbReference type="NCBI Taxonomy" id="1605367"/>
    <lineage>
        <taxon>Bacteria</taxon>
        <taxon>Pseudomonadati</taxon>
        <taxon>Bacteroidota</taxon>
        <taxon>Cytophagia</taxon>
        <taxon>Cytophagales</taxon>
        <taxon>Leadbetterellaceae</taxon>
        <taxon>Jiulongibacter</taxon>
    </lineage>
</organism>
<dbReference type="Pfam" id="PF13411">
    <property type="entry name" value="MerR_1"/>
    <property type="match status" value="1"/>
</dbReference>
<dbReference type="SUPFAM" id="SSF46955">
    <property type="entry name" value="Putative DNA-binding domain"/>
    <property type="match status" value="1"/>
</dbReference>
<dbReference type="InterPro" id="IPR000551">
    <property type="entry name" value="MerR-type_HTH_dom"/>
</dbReference>
<gene>
    <name evidence="2" type="ORF">AFM12_05115</name>
</gene>
<protein>
    <recommendedName>
        <fullName evidence="1">HTH merR-type domain-containing protein</fullName>
    </recommendedName>
</protein>